<organism evidence="2 3">
    <name type="scientific">Cerina litoralis</name>
    <dbReference type="NCBI Taxonomy" id="2874477"/>
    <lineage>
        <taxon>Bacteria</taxon>
        <taxon>Pseudomonadati</taxon>
        <taxon>Bacteroidota</taxon>
        <taxon>Flavobacteriia</taxon>
        <taxon>Flavobacteriales</taxon>
        <taxon>Flavobacteriaceae</taxon>
        <taxon>Cerina</taxon>
    </lineage>
</organism>
<dbReference type="Proteomes" id="UP001200642">
    <property type="component" value="Unassembled WGS sequence"/>
</dbReference>
<dbReference type="PANTHER" id="PTHR22916:SF3">
    <property type="entry name" value="UDP-GLCNAC:BETAGAL BETA-1,3-N-ACETYLGLUCOSAMINYLTRANSFERASE-LIKE PROTEIN 1"/>
    <property type="match status" value="1"/>
</dbReference>
<dbReference type="Pfam" id="PF00535">
    <property type="entry name" value="Glycos_transf_2"/>
    <property type="match status" value="1"/>
</dbReference>
<dbReference type="CDD" id="cd00761">
    <property type="entry name" value="Glyco_tranf_GTA_type"/>
    <property type="match status" value="1"/>
</dbReference>
<evidence type="ECO:0000259" key="1">
    <source>
        <dbReference type="Pfam" id="PF00535"/>
    </source>
</evidence>
<dbReference type="InterPro" id="IPR029044">
    <property type="entry name" value="Nucleotide-diphossugar_trans"/>
</dbReference>
<dbReference type="PANTHER" id="PTHR22916">
    <property type="entry name" value="GLYCOSYLTRANSFERASE"/>
    <property type="match status" value="1"/>
</dbReference>
<name>A0AAE3EU06_9FLAO</name>
<dbReference type="AlphaFoldDB" id="A0AAE3EU06"/>
<evidence type="ECO:0000313" key="3">
    <source>
        <dbReference type="Proteomes" id="UP001200642"/>
    </source>
</evidence>
<evidence type="ECO:0000313" key="2">
    <source>
        <dbReference type="EMBL" id="MCG2460958.1"/>
    </source>
</evidence>
<reference evidence="2" key="1">
    <citation type="submission" date="2023-02" db="EMBL/GenBank/DDBJ databases">
        <title>Genome of Flavobacteriaceae gen. nov. sp. strain F89.</title>
        <authorList>
            <person name="Wang Y."/>
        </authorList>
    </citation>
    <scope>NUCLEOTIDE SEQUENCE</scope>
    <source>
        <strain evidence="2">F89</strain>
    </source>
</reference>
<proteinExistence type="predicted"/>
<dbReference type="EMBL" id="JAIRBC010000011">
    <property type="protein sequence ID" value="MCG2460958.1"/>
    <property type="molecule type" value="Genomic_DNA"/>
</dbReference>
<gene>
    <name evidence="2" type="ORF">K8352_09375</name>
</gene>
<dbReference type="SUPFAM" id="SSF53448">
    <property type="entry name" value="Nucleotide-diphospho-sugar transferases"/>
    <property type="match status" value="1"/>
</dbReference>
<accession>A0AAE3EU06</accession>
<dbReference type="Gene3D" id="3.90.550.10">
    <property type="entry name" value="Spore Coat Polysaccharide Biosynthesis Protein SpsA, Chain A"/>
    <property type="match status" value="1"/>
</dbReference>
<dbReference type="RefSeq" id="WP_317902102.1">
    <property type="nucleotide sequence ID" value="NZ_JAIRBC010000011.1"/>
</dbReference>
<comment type="caution">
    <text evidence="2">The sequence shown here is derived from an EMBL/GenBank/DDBJ whole genome shotgun (WGS) entry which is preliminary data.</text>
</comment>
<dbReference type="GO" id="GO:0016758">
    <property type="term" value="F:hexosyltransferase activity"/>
    <property type="evidence" value="ECO:0007669"/>
    <property type="project" value="UniProtKB-ARBA"/>
</dbReference>
<dbReference type="FunFam" id="3.90.550.10:FF:000130">
    <property type="entry name" value="Family 2 glycosyl transferase"/>
    <property type="match status" value="1"/>
</dbReference>
<feature type="domain" description="Glycosyltransferase 2-like" evidence="1">
    <location>
        <begin position="7"/>
        <end position="134"/>
    </location>
</feature>
<protein>
    <submittedName>
        <fullName evidence="2">Glycosyltransferase</fullName>
    </submittedName>
</protein>
<keyword evidence="3" id="KW-1185">Reference proteome</keyword>
<sequence>MTDHLVSVITPVHNSEKFIVQCIESVISQTYSNWEHILIDDCSTDGSRDIILSYVEQDPRIKLFKLDKNSGAGVARNTGIELAKGKYIAFLDSDDLWYPKKLEEQLAFMVRNSFFFTFTSYDMVDENGQRLKKIVRTKQEVSYKSALYKNPIGCLTVIYDAETLGKHYMPKIRKRQDYALWLALLKKTTGYGLDEILSSYRTTKGSISSNKMNLLKYEWKIYREIEQLSFIKSLFYMFTAIFLKLKSYF</sequence>
<dbReference type="InterPro" id="IPR001173">
    <property type="entry name" value="Glyco_trans_2-like"/>
</dbReference>